<dbReference type="InterPro" id="IPR005116">
    <property type="entry name" value="Transp-assoc_OB_typ1"/>
</dbReference>
<dbReference type="InterPro" id="IPR002104">
    <property type="entry name" value="Integrase_catalytic"/>
</dbReference>
<evidence type="ECO:0008006" key="8">
    <source>
        <dbReference type="Google" id="ProtNLM"/>
    </source>
</evidence>
<dbReference type="SUPFAM" id="SSF50331">
    <property type="entry name" value="MOP-like"/>
    <property type="match status" value="2"/>
</dbReference>
<dbReference type="SUPFAM" id="SSF56349">
    <property type="entry name" value="DNA breaking-rejoining enzymes"/>
    <property type="match status" value="1"/>
</dbReference>
<name>A0ABM8AVV9_9BACT</name>
<dbReference type="PROSITE" id="PS51866">
    <property type="entry name" value="MOP"/>
    <property type="match status" value="2"/>
</dbReference>
<dbReference type="Pfam" id="PF03459">
    <property type="entry name" value="TOBE"/>
    <property type="match status" value="2"/>
</dbReference>
<evidence type="ECO:0000313" key="7">
    <source>
        <dbReference type="Proteomes" id="UP001061361"/>
    </source>
</evidence>
<dbReference type="Pfam" id="PF00589">
    <property type="entry name" value="Phage_integrase"/>
    <property type="match status" value="1"/>
</dbReference>
<dbReference type="EMBL" id="AP026708">
    <property type="protein sequence ID" value="BDQ35612.1"/>
    <property type="molecule type" value="Genomic_DNA"/>
</dbReference>
<evidence type="ECO:0000256" key="2">
    <source>
        <dbReference type="ARBA" id="ARBA00023172"/>
    </source>
</evidence>
<evidence type="ECO:0000313" key="6">
    <source>
        <dbReference type="EMBL" id="BDQ35612.1"/>
    </source>
</evidence>
<dbReference type="NCBIfam" id="TIGR00638">
    <property type="entry name" value="Mop"/>
    <property type="match status" value="1"/>
</dbReference>
<evidence type="ECO:0000256" key="3">
    <source>
        <dbReference type="PROSITE-ProRule" id="PRU01213"/>
    </source>
</evidence>
<keyword evidence="7" id="KW-1185">Reference proteome</keyword>
<feature type="domain" description="Mop" evidence="4">
    <location>
        <begin position="212"/>
        <end position="278"/>
    </location>
</feature>
<accession>A0ABM8AVV9</accession>
<dbReference type="InterPro" id="IPR011010">
    <property type="entry name" value="DNA_brk_join_enz"/>
</dbReference>
<proteinExistence type="predicted"/>
<evidence type="ECO:0000259" key="5">
    <source>
        <dbReference type="PROSITE" id="PS51898"/>
    </source>
</evidence>
<organism evidence="6 7">
    <name type="scientific">Pseudodesulfovibrio portus</name>
    <dbReference type="NCBI Taxonomy" id="231439"/>
    <lineage>
        <taxon>Bacteria</taxon>
        <taxon>Pseudomonadati</taxon>
        <taxon>Thermodesulfobacteriota</taxon>
        <taxon>Desulfovibrionia</taxon>
        <taxon>Desulfovibrionales</taxon>
        <taxon>Desulfovibrionaceae</taxon>
    </lineage>
</organism>
<dbReference type="Gene3D" id="2.40.50.100">
    <property type="match status" value="2"/>
</dbReference>
<dbReference type="InterPro" id="IPR008995">
    <property type="entry name" value="Mo/tungstate-bd_C_term_dom"/>
</dbReference>
<feature type="domain" description="Tyr recombinase" evidence="5">
    <location>
        <begin position="26"/>
        <end position="203"/>
    </location>
</feature>
<evidence type="ECO:0000259" key="4">
    <source>
        <dbReference type="PROSITE" id="PS51866"/>
    </source>
</evidence>
<keyword evidence="1 3" id="KW-0500">Molybdenum</keyword>
<dbReference type="InterPro" id="IPR004606">
    <property type="entry name" value="Mop_domain"/>
</dbReference>
<dbReference type="Proteomes" id="UP001061361">
    <property type="component" value="Chromosome"/>
</dbReference>
<evidence type="ECO:0000256" key="1">
    <source>
        <dbReference type="ARBA" id="ARBA00022505"/>
    </source>
</evidence>
<reference evidence="6" key="1">
    <citation type="submission" date="2022-08" db="EMBL/GenBank/DDBJ databases">
        <title>Genome Sequence of the sulphate-reducing bacterium, Pseudodesulfovibrio portus JCM14722.</title>
        <authorList>
            <person name="Kondo R."/>
            <person name="Kataoka T."/>
        </authorList>
    </citation>
    <scope>NUCLEOTIDE SEQUENCE</scope>
    <source>
        <strain evidence="6">JCM 14722</strain>
    </source>
</reference>
<sequence>MNANKPSGKVCPREFFRVSEHVKYLEPPQVLAFERAFSQWKDSAKRADSIRARMRMWLIFLLLRHSGARLGEILSLDDATCFDVGSTAIRLGSEDRKRSVPLPDEVFSQIMGVLDGPMGCGARGDFFHADPGYFRRICYARGKEAGLPRELSGPNVLRNTRAVEMLRSGVPITVVRDVLGQSSLDLTACFQQFSPEDMHSIVHSAQKAMLRQTSARNSFVGHVTRIRQDSVMAEVVMETRSGCEISAVITADSLHSLDLKEGSPLVATVKAPLVNVMRCGRETAGSARNRFHATILRVTDSPVISEVLGRLDDGTDVCALISAESASELALQHGDEVEFWFKALSVVLNTVRLETV</sequence>
<keyword evidence="2" id="KW-0233">DNA recombination</keyword>
<feature type="domain" description="Mop" evidence="4">
    <location>
        <begin position="284"/>
        <end position="350"/>
    </location>
</feature>
<dbReference type="PROSITE" id="PS51898">
    <property type="entry name" value="TYR_RECOMBINASE"/>
    <property type="match status" value="1"/>
</dbReference>
<dbReference type="Gene3D" id="1.10.443.10">
    <property type="entry name" value="Intergrase catalytic core"/>
    <property type="match status" value="1"/>
</dbReference>
<gene>
    <name evidence="6" type="ORF">JCM14722_31540</name>
</gene>
<dbReference type="InterPro" id="IPR013762">
    <property type="entry name" value="Integrase-like_cat_sf"/>
</dbReference>
<protein>
    <recommendedName>
        <fullName evidence="8">TOBE domain protein</fullName>
    </recommendedName>
</protein>